<name>A0AAN7V4L3_9COLE</name>
<feature type="region of interest" description="Disordered" evidence="1">
    <location>
        <begin position="44"/>
        <end position="120"/>
    </location>
</feature>
<feature type="region of interest" description="Disordered" evidence="1">
    <location>
        <begin position="169"/>
        <end position="229"/>
    </location>
</feature>
<dbReference type="Proteomes" id="UP001329430">
    <property type="component" value="Chromosome 8"/>
</dbReference>
<comment type="caution">
    <text evidence="2">The sequence shown here is derived from an EMBL/GenBank/DDBJ whole genome shotgun (WGS) entry which is preliminary data.</text>
</comment>
<evidence type="ECO:0000313" key="2">
    <source>
        <dbReference type="EMBL" id="KAK5640213.1"/>
    </source>
</evidence>
<protein>
    <submittedName>
        <fullName evidence="2">Uncharacterized protein</fullName>
    </submittedName>
</protein>
<dbReference type="Pfam" id="PF16009">
    <property type="entry name" value="DUF4779"/>
    <property type="match status" value="1"/>
</dbReference>
<feature type="compositionally biased region" description="Basic and acidic residues" evidence="1">
    <location>
        <begin position="198"/>
        <end position="214"/>
    </location>
</feature>
<reference evidence="2 3" key="1">
    <citation type="journal article" date="2024" name="Insects">
        <title>An Improved Chromosome-Level Genome Assembly of the Firefly Pyrocoelia pectoralis.</title>
        <authorList>
            <person name="Fu X."/>
            <person name="Meyer-Rochow V.B."/>
            <person name="Ballantyne L."/>
            <person name="Zhu X."/>
        </authorList>
    </citation>
    <scope>NUCLEOTIDE SEQUENCE [LARGE SCALE GENOMIC DNA]</scope>
    <source>
        <strain evidence="2">XCY_ONT2</strain>
    </source>
</reference>
<proteinExistence type="predicted"/>
<dbReference type="InterPro" id="IPR031959">
    <property type="entry name" value="DUF4779"/>
</dbReference>
<keyword evidence="3" id="KW-1185">Reference proteome</keyword>
<dbReference type="AlphaFoldDB" id="A0AAN7V4L3"/>
<feature type="compositionally biased region" description="Basic and acidic residues" evidence="1">
    <location>
        <begin position="55"/>
        <end position="85"/>
    </location>
</feature>
<feature type="compositionally biased region" description="Basic residues" evidence="1">
    <location>
        <begin position="182"/>
        <end position="194"/>
    </location>
</feature>
<accession>A0AAN7V4L3</accession>
<dbReference type="EMBL" id="JAVRBK010000008">
    <property type="protein sequence ID" value="KAK5640213.1"/>
    <property type="molecule type" value="Genomic_DNA"/>
</dbReference>
<organism evidence="2 3">
    <name type="scientific">Pyrocoelia pectoralis</name>
    <dbReference type="NCBI Taxonomy" id="417401"/>
    <lineage>
        <taxon>Eukaryota</taxon>
        <taxon>Metazoa</taxon>
        <taxon>Ecdysozoa</taxon>
        <taxon>Arthropoda</taxon>
        <taxon>Hexapoda</taxon>
        <taxon>Insecta</taxon>
        <taxon>Pterygota</taxon>
        <taxon>Neoptera</taxon>
        <taxon>Endopterygota</taxon>
        <taxon>Coleoptera</taxon>
        <taxon>Polyphaga</taxon>
        <taxon>Elateriformia</taxon>
        <taxon>Elateroidea</taxon>
        <taxon>Lampyridae</taxon>
        <taxon>Lampyrinae</taxon>
        <taxon>Pyrocoelia</taxon>
    </lineage>
</organism>
<sequence>MKFAVILVVNTSVANHAPAVEPHHSIAHKLHKDDDKKDAIAHKESKHVKTSGHNQHHDSEKSHKGEKATLTHKTHDNESGGKQLEHFNGNHHQSHKKSGAGSEHGAKHKHAAKDKNNHYSKGFREQYHKDEHKKHDSFFSHGHKAGEYHVYGGKNHKYHDNQYIKNGHAKHTAAKHAEHYGKAGKKSDKHKLPTKKVYQRDTTREKYAKQEKWAKKNLRASKQQPRLIH</sequence>
<evidence type="ECO:0000256" key="1">
    <source>
        <dbReference type="SAM" id="MobiDB-lite"/>
    </source>
</evidence>
<evidence type="ECO:0000313" key="3">
    <source>
        <dbReference type="Proteomes" id="UP001329430"/>
    </source>
</evidence>
<feature type="compositionally biased region" description="Polar residues" evidence="1">
    <location>
        <begin position="220"/>
        <end position="229"/>
    </location>
</feature>
<gene>
    <name evidence="2" type="ORF">RI129_011024</name>
</gene>